<reference evidence="1 2" key="1">
    <citation type="submission" date="2018-11" db="EMBL/GenBank/DDBJ databases">
        <title>Genomic Encyclopedia of Type Strains, Phase IV (KMG-IV): sequencing the most valuable type-strain genomes for metagenomic binning, comparative biology and taxonomic classification.</title>
        <authorList>
            <person name="Goeker M."/>
        </authorList>
    </citation>
    <scope>NUCLEOTIDE SEQUENCE [LARGE SCALE GENOMIC DNA]</scope>
    <source>
        <strain evidence="1 2">DSM 22027</strain>
    </source>
</reference>
<dbReference type="RefSeq" id="WP_123291089.1">
    <property type="nucleotide sequence ID" value="NZ_RJVA01000014.1"/>
</dbReference>
<dbReference type="AlphaFoldDB" id="A0A3N1UUF5"/>
<dbReference type="Proteomes" id="UP000276223">
    <property type="component" value="Unassembled WGS sequence"/>
</dbReference>
<sequence>MAFRRGQRVEVYRRSTDECWEPYMDEYVGARGVITDPDTSKNDPTALVEVSLDDKGTHRFPQDCLRVIDD</sequence>
<evidence type="ECO:0000313" key="2">
    <source>
        <dbReference type="Proteomes" id="UP000276223"/>
    </source>
</evidence>
<organism evidence="1 2">
    <name type="scientific">Desulfosoma caldarium</name>
    <dbReference type="NCBI Taxonomy" id="610254"/>
    <lineage>
        <taxon>Bacteria</taxon>
        <taxon>Pseudomonadati</taxon>
        <taxon>Thermodesulfobacteriota</taxon>
        <taxon>Syntrophobacteria</taxon>
        <taxon>Syntrophobacterales</taxon>
        <taxon>Syntrophobacteraceae</taxon>
        <taxon>Desulfosoma</taxon>
    </lineage>
</organism>
<gene>
    <name evidence="1" type="ORF">EDC27_2636</name>
</gene>
<dbReference type="EMBL" id="RJVA01000014">
    <property type="protein sequence ID" value="ROQ90746.1"/>
    <property type="molecule type" value="Genomic_DNA"/>
</dbReference>
<accession>A0A3N1UUF5</accession>
<protein>
    <recommendedName>
        <fullName evidence="3">Hypervirulence associated protein TUDOR domain-containing protein</fullName>
    </recommendedName>
</protein>
<proteinExistence type="predicted"/>
<keyword evidence="2" id="KW-1185">Reference proteome</keyword>
<dbReference type="OrthoDB" id="5421527at2"/>
<evidence type="ECO:0008006" key="3">
    <source>
        <dbReference type="Google" id="ProtNLM"/>
    </source>
</evidence>
<evidence type="ECO:0000313" key="1">
    <source>
        <dbReference type="EMBL" id="ROQ90746.1"/>
    </source>
</evidence>
<comment type="caution">
    <text evidence="1">The sequence shown here is derived from an EMBL/GenBank/DDBJ whole genome shotgun (WGS) entry which is preliminary data.</text>
</comment>
<name>A0A3N1UUF5_9BACT</name>